<feature type="compositionally biased region" description="Polar residues" evidence="2">
    <location>
        <begin position="353"/>
        <end position="385"/>
    </location>
</feature>
<dbReference type="GO" id="GO:0040008">
    <property type="term" value="P:regulation of growth"/>
    <property type="evidence" value="ECO:0007669"/>
    <property type="project" value="InterPro"/>
</dbReference>
<dbReference type="EMBL" id="JBEDUW010000004">
    <property type="protein sequence ID" value="KAK9931329.1"/>
    <property type="molecule type" value="Genomic_DNA"/>
</dbReference>
<evidence type="ECO:0000313" key="3">
    <source>
        <dbReference type="EMBL" id="KAK9931329.1"/>
    </source>
</evidence>
<feature type="compositionally biased region" description="Low complexity" evidence="2">
    <location>
        <begin position="43"/>
        <end position="58"/>
    </location>
</feature>
<feature type="region of interest" description="Disordered" evidence="2">
    <location>
        <begin position="334"/>
        <end position="408"/>
    </location>
</feature>
<dbReference type="Proteomes" id="UP001457282">
    <property type="component" value="Unassembled WGS sequence"/>
</dbReference>
<reference evidence="3 4" key="1">
    <citation type="journal article" date="2023" name="G3 (Bethesda)">
        <title>A chromosome-length genome assembly and annotation of blackberry (Rubus argutus, cv. 'Hillquist').</title>
        <authorList>
            <person name="Bruna T."/>
            <person name="Aryal R."/>
            <person name="Dudchenko O."/>
            <person name="Sargent D.J."/>
            <person name="Mead D."/>
            <person name="Buti M."/>
            <person name="Cavallini A."/>
            <person name="Hytonen T."/>
            <person name="Andres J."/>
            <person name="Pham M."/>
            <person name="Weisz D."/>
            <person name="Mascagni F."/>
            <person name="Usai G."/>
            <person name="Natali L."/>
            <person name="Bassil N."/>
            <person name="Fernandez G.E."/>
            <person name="Lomsadze A."/>
            <person name="Armour M."/>
            <person name="Olukolu B."/>
            <person name="Poorten T."/>
            <person name="Britton C."/>
            <person name="Davik J."/>
            <person name="Ashrafi H."/>
            <person name="Aiden E.L."/>
            <person name="Borodovsky M."/>
            <person name="Worthington M."/>
        </authorList>
    </citation>
    <scope>NUCLEOTIDE SEQUENCE [LARGE SCALE GENOMIC DNA]</scope>
    <source>
        <strain evidence="3">PI 553951</strain>
    </source>
</reference>
<feature type="compositionally biased region" description="Low complexity" evidence="2">
    <location>
        <begin position="186"/>
        <end position="204"/>
    </location>
</feature>
<dbReference type="PANTHER" id="PTHR47490">
    <property type="entry name" value="PROTEIN BLISTER"/>
    <property type="match status" value="1"/>
</dbReference>
<dbReference type="PANTHER" id="PTHR47490:SF2">
    <property type="entry name" value="PROTEIN BLISTER"/>
    <property type="match status" value="1"/>
</dbReference>
<organism evidence="3 4">
    <name type="scientific">Rubus argutus</name>
    <name type="common">Southern blackberry</name>
    <dbReference type="NCBI Taxonomy" id="59490"/>
    <lineage>
        <taxon>Eukaryota</taxon>
        <taxon>Viridiplantae</taxon>
        <taxon>Streptophyta</taxon>
        <taxon>Embryophyta</taxon>
        <taxon>Tracheophyta</taxon>
        <taxon>Spermatophyta</taxon>
        <taxon>Magnoliopsida</taxon>
        <taxon>eudicotyledons</taxon>
        <taxon>Gunneridae</taxon>
        <taxon>Pentapetalae</taxon>
        <taxon>rosids</taxon>
        <taxon>fabids</taxon>
        <taxon>Rosales</taxon>
        <taxon>Rosaceae</taxon>
        <taxon>Rosoideae</taxon>
        <taxon>Rosoideae incertae sedis</taxon>
        <taxon>Rubus</taxon>
    </lineage>
</organism>
<feature type="region of interest" description="Disordered" evidence="2">
    <location>
        <begin position="183"/>
        <end position="208"/>
    </location>
</feature>
<evidence type="ECO:0008006" key="5">
    <source>
        <dbReference type="Google" id="ProtNLM"/>
    </source>
</evidence>
<feature type="compositionally biased region" description="Polar residues" evidence="2">
    <location>
        <begin position="1"/>
        <end position="15"/>
    </location>
</feature>
<evidence type="ECO:0000256" key="2">
    <source>
        <dbReference type="SAM" id="MobiDB-lite"/>
    </source>
</evidence>
<gene>
    <name evidence="3" type="ORF">M0R45_018606</name>
</gene>
<keyword evidence="1" id="KW-0175">Coiled coil</keyword>
<sequence>MASAQVLPNSAGSSTRKQEHLEAGKRRLEEFRKKKAAERAKKASSSSQINVSEVSSNEKQPLETELVRVTVSDGAGTSDGPVGGFTESSSVISSNSDKAIDFSHKKEHAFSNNAHSSPSTNDYNAFSADHEYKRYGVLGFPGPSDVDDSYDIKGMNNDVEKNRGTLGVFPYGPASNHSIALRPQASQEFESSTSQSSFHGTQSTEQKLSLRDSISMGVGTSHLSAAKISPQYSASTFLQSEANNVSTVADGPPSSSLYQGLIEPSTSARGFAQEVAKSVSGGTADFTDPVTFRFGEGKLSSSASGLSSLQSAQVQTSESTGFGYDYRSSSNHVQLESVTPDTNSRRSRPSFLDSLNVSRASSGTLSQQVEPEDSFMSNSSKSNGMSFLGSLPSHKPSMDDGPVTPFPKLETVAPHAFEHSKKSSLSPSAGVDQQRAIVESSLDHKYEFYSSKQNDDFAALEQHIEDLTQEKFSLQRALEASRALAESLASENSSLTESYNQQRSVVDQLKSDLETLQGEIKAQLVELEAFRNEYANAQLECNAADERSKLLASEVIGLEEKALRLRSSELKLERQLENSQAEISSYKKRLSSLEKDRSDLQSTINALQEEKKLLQSMLRKASTNEGKADVSKSTTNKKDVFTSTEDLANEEVILDTLGQEIRDASSFQMIPENGESSSDVSSVNIPPDQIRTIENINTLVSELALEKEELIQSLASETSHCSKLKELNNELSRKLEAQTQRLELLTAQSMANESVPIRQPSSHDVPDSTPYADEGDEVVERVLGWIMKLFPGGPSRRRTSKLL</sequence>
<name>A0AAW1X4C0_RUBAR</name>
<feature type="coiled-coil region" evidence="1">
    <location>
        <begin position="721"/>
        <end position="748"/>
    </location>
</feature>
<feature type="coiled-coil region" evidence="1">
    <location>
        <begin position="450"/>
        <end position="624"/>
    </location>
</feature>
<dbReference type="AlphaFoldDB" id="A0AAW1X4C0"/>
<keyword evidence="4" id="KW-1185">Reference proteome</keyword>
<feature type="compositionally biased region" description="Basic and acidic residues" evidence="2">
    <location>
        <begin position="16"/>
        <end position="41"/>
    </location>
</feature>
<protein>
    <recommendedName>
        <fullName evidence="5">BLISTER</fullName>
    </recommendedName>
</protein>
<dbReference type="InterPro" id="IPR044194">
    <property type="entry name" value="BLISTER"/>
</dbReference>
<proteinExistence type="predicted"/>
<comment type="caution">
    <text evidence="3">The sequence shown here is derived from an EMBL/GenBank/DDBJ whole genome shotgun (WGS) entry which is preliminary data.</text>
</comment>
<feature type="region of interest" description="Disordered" evidence="2">
    <location>
        <begin position="1"/>
        <end position="93"/>
    </location>
</feature>
<evidence type="ECO:0000313" key="4">
    <source>
        <dbReference type="Proteomes" id="UP001457282"/>
    </source>
</evidence>
<evidence type="ECO:0000256" key="1">
    <source>
        <dbReference type="SAM" id="Coils"/>
    </source>
</evidence>
<accession>A0AAW1X4C0</accession>